<feature type="chain" id="PRO_5037831193" evidence="1">
    <location>
        <begin position="25"/>
        <end position="134"/>
    </location>
</feature>
<evidence type="ECO:0000256" key="1">
    <source>
        <dbReference type="SAM" id="SignalP"/>
    </source>
</evidence>
<dbReference type="Proteomes" id="UP000774000">
    <property type="component" value="Unassembled WGS sequence"/>
</dbReference>
<comment type="caution">
    <text evidence="3">The sequence shown here is derived from an EMBL/GenBank/DDBJ whole genome shotgun (WGS) entry which is preliminary data.</text>
</comment>
<protein>
    <submittedName>
        <fullName evidence="3">1,4-alpha-glucan branching enzyme</fullName>
    </submittedName>
</protein>
<dbReference type="InterPro" id="IPR004193">
    <property type="entry name" value="Glyco_hydro_13_N"/>
</dbReference>
<dbReference type="RefSeq" id="WP_204702933.1">
    <property type="nucleotide sequence ID" value="NZ_JAFBDQ010000021.1"/>
</dbReference>
<gene>
    <name evidence="3" type="ORF">JOC47_002852</name>
</gene>
<dbReference type="Gene3D" id="2.60.40.10">
    <property type="entry name" value="Immunoglobulins"/>
    <property type="match status" value="1"/>
</dbReference>
<evidence type="ECO:0000259" key="2">
    <source>
        <dbReference type="Pfam" id="PF02922"/>
    </source>
</evidence>
<accession>A0A938XQG9</accession>
<name>A0A938XQG9_9FIRM</name>
<organism evidence="3 4">
    <name type="scientific">Halanaerobacter jeridensis</name>
    <dbReference type="NCBI Taxonomy" id="706427"/>
    <lineage>
        <taxon>Bacteria</taxon>
        <taxon>Bacillati</taxon>
        <taxon>Bacillota</taxon>
        <taxon>Clostridia</taxon>
        <taxon>Halanaerobiales</taxon>
        <taxon>Halobacteroidaceae</taxon>
        <taxon>Halanaerobacter</taxon>
    </lineage>
</organism>
<dbReference type="CDD" id="cd07184">
    <property type="entry name" value="E_set_Isoamylase_like_N"/>
    <property type="match status" value="1"/>
</dbReference>
<dbReference type="AlphaFoldDB" id="A0A938XQG9"/>
<dbReference type="InterPro" id="IPR013783">
    <property type="entry name" value="Ig-like_fold"/>
</dbReference>
<keyword evidence="1" id="KW-0732">Signal</keyword>
<feature type="domain" description="Glycoside hydrolase family 13 N-terminal" evidence="2">
    <location>
        <begin position="48"/>
        <end position="100"/>
    </location>
</feature>
<evidence type="ECO:0000313" key="3">
    <source>
        <dbReference type="EMBL" id="MBM7557983.1"/>
    </source>
</evidence>
<sequence>MQRKYFCLILTVLLLMLVAVPVVAKTEVKKAAEEGKVEVIFSFAEHLDAKSIFVAGEFNDWNPAHKDWKMTKKDGVWRLSKKLVQGKEYQYKFTIPSGEKVKWIKDKEADKFKDDGFGGENSVVIAKIVKPSKK</sequence>
<dbReference type="Pfam" id="PF02922">
    <property type="entry name" value="CBM_48"/>
    <property type="match status" value="1"/>
</dbReference>
<proteinExistence type="predicted"/>
<dbReference type="InterPro" id="IPR014756">
    <property type="entry name" value="Ig_E-set"/>
</dbReference>
<dbReference type="GO" id="GO:0004553">
    <property type="term" value="F:hydrolase activity, hydrolyzing O-glycosyl compounds"/>
    <property type="evidence" value="ECO:0007669"/>
    <property type="project" value="InterPro"/>
</dbReference>
<evidence type="ECO:0000313" key="4">
    <source>
        <dbReference type="Proteomes" id="UP000774000"/>
    </source>
</evidence>
<dbReference type="EMBL" id="JAFBDQ010000021">
    <property type="protein sequence ID" value="MBM7557983.1"/>
    <property type="molecule type" value="Genomic_DNA"/>
</dbReference>
<dbReference type="GO" id="GO:0005975">
    <property type="term" value="P:carbohydrate metabolic process"/>
    <property type="evidence" value="ECO:0007669"/>
    <property type="project" value="InterPro"/>
</dbReference>
<reference evidence="3" key="1">
    <citation type="submission" date="2021-01" db="EMBL/GenBank/DDBJ databases">
        <title>Genomic Encyclopedia of Type Strains, Phase IV (KMG-IV): sequencing the most valuable type-strain genomes for metagenomic binning, comparative biology and taxonomic classification.</title>
        <authorList>
            <person name="Goeker M."/>
        </authorList>
    </citation>
    <scope>NUCLEOTIDE SEQUENCE</scope>
    <source>
        <strain evidence="3">DSM 23230</strain>
    </source>
</reference>
<keyword evidence="4" id="KW-1185">Reference proteome</keyword>
<dbReference type="SUPFAM" id="SSF81296">
    <property type="entry name" value="E set domains"/>
    <property type="match status" value="1"/>
</dbReference>
<feature type="signal peptide" evidence="1">
    <location>
        <begin position="1"/>
        <end position="24"/>
    </location>
</feature>